<feature type="region of interest" description="Disordered" evidence="1">
    <location>
        <begin position="81"/>
        <end position="116"/>
    </location>
</feature>
<feature type="region of interest" description="Disordered" evidence="1">
    <location>
        <begin position="546"/>
        <end position="684"/>
    </location>
</feature>
<proteinExistence type="predicted"/>
<keyword evidence="3" id="KW-1185">Reference proteome</keyword>
<reference evidence="2" key="1">
    <citation type="submission" date="2021-03" db="EMBL/GenBank/DDBJ databases">
        <authorList>
            <person name="Tagirdzhanova G."/>
        </authorList>
    </citation>
    <scope>NUCLEOTIDE SEQUENCE</scope>
</reference>
<feature type="compositionally biased region" description="Acidic residues" evidence="1">
    <location>
        <begin position="83"/>
        <end position="93"/>
    </location>
</feature>
<dbReference type="Proteomes" id="UP000664534">
    <property type="component" value="Unassembled WGS sequence"/>
</dbReference>
<feature type="region of interest" description="Disordered" evidence="1">
    <location>
        <begin position="235"/>
        <end position="280"/>
    </location>
</feature>
<feature type="compositionally biased region" description="Basic and acidic residues" evidence="1">
    <location>
        <begin position="563"/>
        <end position="572"/>
    </location>
</feature>
<evidence type="ECO:0000256" key="1">
    <source>
        <dbReference type="SAM" id="MobiDB-lite"/>
    </source>
</evidence>
<dbReference type="AlphaFoldDB" id="A0A8H3FVN5"/>
<comment type="caution">
    <text evidence="2">The sequence shown here is derived from an EMBL/GenBank/DDBJ whole genome shotgun (WGS) entry which is preliminary data.</text>
</comment>
<dbReference type="OrthoDB" id="5307331at2759"/>
<feature type="compositionally biased region" description="Basic residues" evidence="1">
    <location>
        <begin position="261"/>
        <end position="272"/>
    </location>
</feature>
<protein>
    <submittedName>
        <fullName evidence="2">Uncharacterized protein</fullName>
    </submittedName>
</protein>
<dbReference type="EMBL" id="CAJPDT010000050">
    <property type="protein sequence ID" value="CAF9928603.1"/>
    <property type="molecule type" value="Genomic_DNA"/>
</dbReference>
<feature type="compositionally biased region" description="Basic and acidic residues" evidence="1">
    <location>
        <begin position="592"/>
        <end position="611"/>
    </location>
</feature>
<gene>
    <name evidence="2" type="ORF">IMSHALPRED_007697</name>
</gene>
<evidence type="ECO:0000313" key="2">
    <source>
        <dbReference type="EMBL" id="CAF9928603.1"/>
    </source>
</evidence>
<sequence length="748" mass="83680">MAGHLYENVVFTTSETNANGVTMGTTQNSLQDEFTPATALELELDLDFPVHFWNEFDHHIEWENYTPLAAEDIAAEASQEPYGYDDEHPEDNPLEPAFDASAARPESHSLPGFPHTPGVALMPQSQIFITQEPNSAFQDNTVDPAKLLTPAVEDDPSDLFGVSHDRGLSGRSEDLELPDNSSGLQFLQNLQLVGRGTQPTTSPEVTYNVQQLPHSTGSNANQACESKGVVLNGSSRASRDALAGSSEISPKNESRALLTNPRRRGATRRRPQNKGYIPNSAYTSLNQAPEKWDVCEFEYTVDGELDPSRLLSAEEIDRFLFNHYLHRGHRDLKQSPLTLRIQKTPASSAKRFPNGLKCRLKDCPIKLRTINQGQLLVIVDELSVRHPNHDPFLNAFYLHLWCLERYLNFPEICSRLNVTAKGRDARLERDRKNPFRLGLGEEERVVDEYVQAAGANWRRGICENPWVAKCPQKPTGGGGCPHYEQQSLSYTGTLCHQLVVTKLHYGGRGRINLRKDREGRAGYEGANITRHLGDLSKESELRDYSRAHRNQNQLKPNPKTGRIYREGERDGSHSGSNRPPTRQLPTVARPATKRDRDEVDSGPTLDHDIVQAHKKPRLKTPEWNAGRESHQAGTPAISPCTTLTHKSGRASPQLRMTAMSPSQDAQSAPLDSPASTVTEDESEGEIELEFLAAQRRRRALEIKDAKDKEKECKLRKLKLQKANEQKRARDEGNDYGDGTDSKGKRQKV</sequence>
<feature type="compositionally biased region" description="Polar residues" evidence="1">
    <location>
        <begin position="573"/>
        <end position="584"/>
    </location>
</feature>
<feature type="compositionally biased region" description="Basic and acidic residues" evidence="1">
    <location>
        <begin position="721"/>
        <end position="732"/>
    </location>
</feature>
<organism evidence="2 3">
    <name type="scientific">Imshaugia aleurites</name>
    <dbReference type="NCBI Taxonomy" id="172621"/>
    <lineage>
        <taxon>Eukaryota</taxon>
        <taxon>Fungi</taxon>
        <taxon>Dikarya</taxon>
        <taxon>Ascomycota</taxon>
        <taxon>Pezizomycotina</taxon>
        <taxon>Lecanoromycetes</taxon>
        <taxon>OSLEUM clade</taxon>
        <taxon>Lecanoromycetidae</taxon>
        <taxon>Lecanorales</taxon>
        <taxon>Lecanorineae</taxon>
        <taxon>Parmeliaceae</taxon>
        <taxon>Imshaugia</taxon>
    </lineage>
</organism>
<feature type="compositionally biased region" description="Basic and acidic residues" evidence="1">
    <location>
        <begin position="739"/>
        <end position="748"/>
    </location>
</feature>
<feature type="region of interest" description="Disordered" evidence="1">
    <location>
        <begin position="701"/>
        <end position="748"/>
    </location>
</feature>
<accession>A0A8H3FVN5</accession>
<name>A0A8H3FVN5_9LECA</name>
<evidence type="ECO:0000313" key="3">
    <source>
        <dbReference type="Proteomes" id="UP000664534"/>
    </source>
</evidence>
<feature type="compositionally biased region" description="Basic and acidic residues" evidence="1">
    <location>
        <begin position="701"/>
        <end position="714"/>
    </location>
</feature>